<feature type="signal peptide" evidence="1">
    <location>
        <begin position="1"/>
        <end position="22"/>
    </location>
</feature>
<name>A0A2S8F560_9BACT</name>
<keyword evidence="2" id="KW-0645">Protease</keyword>
<dbReference type="OrthoDB" id="289097at2"/>
<organism evidence="2 3">
    <name type="scientific">Blastopirellula marina</name>
    <dbReference type="NCBI Taxonomy" id="124"/>
    <lineage>
        <taxon>Bacteria</taxon>
        <taxon>Pseudomonadati</taxon>
        <taxon>Planctomycetota</taxon>
        <taxon>Planctomycetia</taxon>
        <taxon>Pirellulales</taxon>
        <taxon>Pirellulaceae</taxon>
        <taxon>Blastopirellula</taxon>
    </lineage>
</organism>
<protein>
    <submittedName>
        <fullName evidence="2">Carboxypeptidase regulatory-like domain-containing protein</fullName>
    </submittedName>
</protein>
<evidence type="ECO:0000256" key="1">
    <source>
        <dbReference type="SAM" id="SignalP"/>
    </source>
</evidence>
<accession>A0A2S8F560</accession>
<dbReference type="GO" id="GO:0004180">
    <property type="term" value="F:carboxypeptidase activity"/>
    <property type="evidence" value="ECO:0007669"/>
    <property type="project" value="UniProtKB-KW"/>
</dbReference>
<proteinExistence type="predicted"/>
<dbReference type="PROSITE" id="PS51257">
    <property type="entry name" value="PROKAR_LIPOPROTEIN"/>
    <property type="match status" value="1"/>
</dbReference>
<evidence type="ECO:0000313" key="2">
    <source>
        <dbReference type="EMBL" id="PQO27289.1"/>
    </source>
</evidence>
<feature type="chain" id="PRO_5015568106" evidence="1">
    <location>
        <begin position="23"/>
        <end position="140"/>
    </location>
</feature>
<dbReference type="EMBL" id="PUIA01000057">
    <property type="protein sequence ID" value="PQO27289.1"/>
    <property type="molecule type" value="Genomic_DNA"/>
</dbReference>
<keyword evidence="2" id="KW-0378">Hydrolase</keyword>
<dbReference type="AlphaFoldDB" id="A0A2S8F560"/>
<dbReference type="RefSeq" id="WP_105355864.1">
    <property type="nucleotide sequence ID" value="NZ_PUIA01000057.1"/>
</dbReference>
<dbReference type="Proteomes" id="UP000240009">
    <property type="component" value="Unassembled WGS sequence"/>
</dbReference>
<reference evidence="2 3" key="1">
    <citation type="submission" date="2018-02" db="EMBL/GenBank/DDBJ databases">
        <title>Comparative genomes isolates from brazilian mangrove.</title>
        <authorList>
            <person name="Araujo J.E."/>
            <person name="Taketani R.G."/>
            <person name="Silva M.C.P."/>
            <person name="Loureco M.V."/>
            <person name="Andreote F.D."/>
        </authorList>
    </citation>
    <scope>NUCLEOTIDE SEQUENCE [LARGE SCALE GENOMIC DNA]</scope>
    <source>
        <strain evidence="2 3">HEX-2 MGV</strain>
    </source>
</reference>
<keyword evidence="1" id="KW-0732">Signal</keyword>
<gene>
    <name evidence="2" type="ORF">C5Y96_17240</name>
</gene>
<sequence length="140" mass="15289">MRTMTIAALLAALIIFSGCETPGLPTYPVQGQVQFEDGTPVRSGYVETISREHRVNARGKIQRDGSFELTTFHEADGAVAGPHDVIVVQFLGSEKASQINHDHGEVVSTRFADYAQSGLSMNVHEQQDNHCVLTVSKARH</sequence>
<evidence type="ECO:0000313" key="3">
    <source>
        <dbReference type="Proteomes" id="UP000240009"/>
    </source>
</evidence>
<keyword evidence="2" id="KW-0121">Carboxypeptidase</keyword>
<comment type="caution">
    <text evidence="2">The sequence shown here is derived from an EMBL/GenBank/DDBJ whole genome shotgun (WGS) entry which is preliminary data.</text>
</comment>